<dbReference type="Gene3D" id="3.30.9.10">
    <property type="entry name" value="D-Amino Acid Oxidase, subunit A, domain 2"/>
    <property type="match status" value="1"/>
</dbReference>
<evidence type="ECO:0000313" key="3">
    <source>
        <dbReference type="Proteomes" id="UP001144673"/>
    </source>
</evidence>
<comment type="caution">
    <text evidence="2">The sequence shown here is derived from an EMBL/GenBank/DDBJ whole genome shotgun (WGS) entry which is preliminary data.</text>
</comment>
<protein>
    <recommendedName>
        <fullName evidence="1">FAD dependent oxidoreductase domain-containing protein</fullName>
    </recommendedName>
</protein>
<dbReference type="Gene3D" id="3.50.50.60">
    <property type="entry name" value="FAD/NAD(P)-binding domain"/>
    <property type="match status" value="1"/>
</dbReference>
<sequence length="569" mass="61466">MLVPVPFSAVPVRGTYMRPGGPSNVNMAQSSLGSLHQEQLDNSHQPAQEESKKMDMIAAQLGAGYNAMLERILHGAAVPVANATDSYWMDSPPFPEVNLNPHSLPDLADYVIIGTGITGLAATKTVLEISQDQRTEMPLRVVALDARDVCSGATARNGGHIKSAPYKDFAFLKEQLGSVDEARSVLKFMLSHVEYLKEVGQQVPEGEVRDVETVDMFLEQDDFEKAKNLVDDLKTNVPDITIDVFSGEEAREKFGCNDFIAGAISYSAGAAFPFRLVTGAWKALVDRYPELVLLSNTPVEDISVAANSAQHPYAVRTSKGTIRTRHVLHATNAYAPHLLPRLRSSLTGGRGCISAQDGGDEFPATHGNRSWKVVYEPGFDYVTERPDNSDGSPGDVMVGGGFRQGKLGGLDLIGVWDDSKRDALPLAHVRGIMPTVFQPNWGGGNSPTAGSLKKDWTGIMGFTGDLLPFVGPLSQNITQRQNTYPGAGVPGPYGSGEWIAAGFNGYGMVWSWLSGAATAIMMAGQDKKDLPKVPGRPSGTLDSWFPRDVVALDEERLKKADLRNLGRKI</sequence>
<dbReference type="Pfam" id="PF01266">
    <property type="entry name" value="DAO"/>
    <property type="match status" value="1"/>
</dbReference>
<dbReference type="PANTHER" id="PTHR13847:SF213">
    <property type="entry name" value="DEPENDENT OXIDOREDUCTASE, PUTATIVE-RELATED"/>
    <property type="match status" value="1"/>
</dbReference>
<reference evidence="2" key="1">
    <citation type="journal article" date="2023" name="Access Microbiol">
        <title>De-novo genome assembly for Akanthomyces muscarius, a biocontrol agent of insect agricultural pests.</title>
        <authorList>
            <person name="Erdos Z."/>
            <person name="Studholme D.J."/>
            <person name="Raymond B."/>
            <person name="Sharma M."/>
        </authorList>
    </citation>
    <scope>NUCLEOTIDE SEQUENCE</scope>
    <source>
        <strain evidence="2">Ve6</strain>
    </source>
</reference>
<dbReference type="KEGG" id="amus:LMH87_003237"/>
<name>A0A9W8Q126_AKAMU</name>
<gene>
    <name evidence="2" type="ORF">LMH87_003237</name>
</gene>
<evidence type="ECO:0000259" key="1">
    <source>
        <dbReference type="Pfam" id="PF01266"/>
    </source>
</evidence>
<dbReference type="Proteomes" id="UP001144673">
    <property type="component" value="Chromosome 2"/>
</dbReference>
<dbReference type="PANTHER" id="PTHR13847">
    <property type="entry name" value="SARCOSINE DEHYDROGENASE-RELATED"/>
    <property type="match status" value="1"/>
</dbReference>
<proteinExistence type="predicted"/>
<dbReference type="InterPro" id="IPR036188">
    <property type="entry name" value="FAD/NAD-bd_sf"/>
</dbReference>
<dbReference type="SUPFAM" id="SSF51905">
    <property type="entry name" value="FAD/NAD(P)-binding domain"/>
    <property type="match status" value="1"/>
</dbReference>
<dbReference type="EMBL" id="JAJHUN010000011">
    <property type="protein sequence ID" value="KAJ4144351.1"/>
    <property type="molecule type" value="Genomic_DNA"/>
</dbReference>
<dbReference type="AlphaFoldDB" id="A0A9W8Q126"/>
<feature type="domain" description="FAD dependent oxidoreductase" evidence="1">
    <location>
        <begin position="109"/>
        <end position="519"/>
    </location>
</feature>
<dbReference type="RefSeq" id="XP_056048021.1">
    <property type="nucleotide sequence ID" value="XM_056203679.1"/>
</dbReference>
<evidence type="ECO:0000313" key="2">
    <source>
        <dbReference type="EMBL" id="KAJ4144351.1"/>
    </source>
</evidence>
<organism evidence="2 3">
    <name type="scientific">Akanthomyces muscarius</name>
    <name type="common">Entomopathogenic fungus</name>
    <name type="synonym">Lecanicillium muscarium</name>
    <dbReference type="NCBI Taxonomy" id="2231603"/>
    <lineage>
        <taxon>Eukaryota</taxon>
        <taxon>Fungi</taxon>
        <taxon>Dikarya</taxon>
        <taxon>Ascomycota</taxon>
        <taxon>Pezizomycotina</taxon>
        <taxon>Sordariomycetes</taxon>
        <taxon>Hypocreomycetidae</taxon>
        <taxon>Hypocreales</taxon>
        <taxon>Cordycipitaceae</taxon>
        <taxon>Akanthomyces</taxon>
    </lineage>
</organism>
<dbReference type="GO" id="GO:0005737">
    <property type="term" value="C:cytoplasm"/>
    <property type="evidence" value="ECO:0007669"/>
    <property type="project" value="TreeGrafter"/>
</dbReference>
<keyword evidence="3" id="KW-1185">Reference proteome</keyword>
<dbReference type="InterPro" id="IPR006076">
    <property type="entry name" value="FAD-dep_OxRdtase"/>
</dbReference>
<dbReference type="GeneID" id="80890396"/>
<accession>A0A9W8Q126</accession>